<gene>
    <name evidence="1" type="ORF">BO99DRAFT_7497</name>
</gene>
<organism evidence="1 2">
    <name type="scientific">Aspergillus violaceofuscus (strain CBS 115571)</name>
    <dbReference type="NCBI Taxonomy" id="1450538"/>
    <lineage>
        <taxon>Eukaryota</taxon>
        <taxon>Fungi</taxon>
        <taxon>Dikarya</taxon>
        <taxon>Ascomycota</taxon>
        <taxon>Pezizomycotina</taxon>
        <taxon>Eurotiomycetes</taxon>
        <taxon>Eurotiomycetidae</taxon>
        <taxon>Eurotiales</taxon>
        <taxon>Aspergillaceae</taxon>
        <taxon>Aspergillus</taxon>
    </lineage>
</organism>
<accession>A0A2V5HLV2</accession>
<evidence type="ECO:0000313" key="1">
    <source>
        <dbReference type="EMBL" id="PYI22483.1"/>
    </source>
</evidence>
<reference evidence="1 2" key="1">
    <citation type="submission" date="2018-02" db="EMBL/GenBank/DDBJ databases">
        <title>The genomes of Aspergillus section Nigri reveals drivers in fungal speciation.</title>
        <authorList>
            <consortium name="DOE Joint Genome Institute"/>
            <person name="Vesth T.C."/>
            <person name="Nybo J."/>
            <person name="Theobald S."/>
            <person name="Brandl J."/>
            <person name="Frisvad J.C."/>
            <person name="Nielsen K.F."/>
            <person name="Lyhne E.K."/>
            <person name="Kogle M.E."/>
            <person name="Kuo A."/>
            <person name="Riley R."/>
            <person name="Clum A."/>
            <person name="Nolan M."/>
            <person name="Lipzen A."/>
            <person name="Salamov A."/>
            <person name="Henrissat B."/>
            <person name="Wiebenga A."/>
            <person name="De vries R.P."/>
            <person name="Grigoriev I.V."/>
            <person name="Mortensen U.H."/>
            <person name="Andersen M.R."/>
            <person name="Baker S.E."/>
        </authorList>
    </citation>
    <scope>NUCLEOTIDE SEQUENCE [LARGE SCALE GENOMIC DNA]</scope>
    <source>
        <strain evidence="1 2">CBS 115571</strain>
    </source>
</reference>
<evidence type="ECO:0000313" key="2">
    <source>
        <dbReference type="Proteomes" id="UP000249829"/>
    </source>
</evidence>
<protein>
    <submittedName>
        <fullName evidence="1">Uncharacterized protein</fullName>
    </submittedName>
</protein>
<name>A0A2V5HLV2_ASPV1</name>
<dbReference type="AlphaFoldDB" id="A0A2V5HLV2"/>
<sequence>MADRDLEIDIEGVDKVLLLRLLHDSASSFPRTARRPFDEQAAHVAVRNYIHYFCGCLIACDISGKTARHTWRYDWYVGKGSFVEMVAMAREIMVGEQLESELRFQLDGASA</sequence>
<dbReference type="Proteomes" id="UP000249829">
    <property type="component" value="Unassembled WGS sequence"/>
</dbReference>
<proteinExistence type="predicted"/>
<dbReference type="EMBL" id="KZ825110">
    <property type="protein sequence ID" value="PYI22483.1"/>
    <property type="molecule type" value="Genomic_DNA"/>
</dbReference>
<keyword evidence="2" id="KW-1185">Reference proteome</keyword>
<dbReference type="OMA" id="FCGCLIA"/>